<reference evidence="1 2" key="1">
    <citation type="submission" date="2020-08" db="EMBL/GenBank/DDBJ databases">
        <title>Genomic Encyclopedia of Type Strains, Phase III (KMG-III): the genomes of soil and plant-associated and newly described type strains.</title>
        <authorList>
            <person name="Whitman W."/>
        </authorList>
    </citation>
    <scope>NUCLEOTIDE SEQUENCE [LARGE SCALE GENOMIC DNA]</scope>
    <source>
        <strain evidence="1 2">CECT 8897</strain>
    </source>
</reference>
<dbReference type="RefSeq" id="WP_183440506.1">
    <property type="nucleotide sequence ID" value="NZ_JACHXD010000003.1"/>
</dbReference>
<gene>
    <name evidence="1" type="ORF">FHS03_001653</name>
</gene>
<dbReference type="Proteomes" id="UP000541535">
    <property type="component" value="Unassembled WGS sequence"/>
</dbReference>
<accession>A0A7W5B8Q8</accession>
<dbReference type="EMBL" id="JACHXD010000003">
    <property type="protein sequence ID" value="MBB3118622.1"/>
    <property type="molecule type" value="Genomic_DNA"/>
</dbReference>
<protein>
    <submittedName>
        <fullName evidence="1">Uncharacterized protein</fullName>
    </submittedName>
</protein>
<sequence length="395" mass="43095">MDEIIELCNIKNLGYQELLKGVDVVKKSGSEVFVVKDFEITNDFSRNLNFSIDDVSIFSTDTSCRLSGNEIISQNQYAKIKLNGKAQFNEFFTLISGSGNFYKWQIPTVYQNDRIPSSTYPNVTSQNITPLAGSATFFCFDSYGNFFYAINNGAMLYRRSGGVNGVQTAYSFGSQAFCFDGERYIYAFDGANIFSFDVKNLVINKMSLPFNFGITASASALDGKIFIHSGNNSNWFVDSVSGAYFPAASLSGSAGNACSVGLGKDSSGNYVAWQTEYVNSIPGIYWWVYGRNLQSGISPKQGGVSQNALIPYSLSPGIIQCSRQIGSDSRFLIVGNGRVFIFDTNAKSLVDSSSLAYHNFQNSSICFFSDINADLAASDFGKVDVRVAGIKTSNG</sequence>
<organism evidence="1 2">
    <name type="scientific">Pseudoduganella violacea</name>
    <dbReference type="NCBI Taxonomy" id="1715466"/>
    <lineage>
        <taxon>Bacteria</taxon>
        <taxon>Pseudomonadati</taxon>
        <taxon>Pseudomonadota</taxon>
        <taxon>Betaproteobacteria</taxon>
        <taxon>Burkholderiales</taxon>
        <taxon>Oxalobacteraceae</taxon>
        <taxon>Telluria group</taxon>
        <taxon>Pseudoduganella</taxon>
    </lineage>
</organism>
<evidence type="ECO:0000313" key="1">
    <source>
        <dbReference type="EMBL" id="MBB3118622.1"/>
    </source>
</evidence>
<name>A0A7W5B8Q8_9BURK</name>
<comment type="caution">
    <text evidence="1">The sequence shown here is derived from an EMBL/GenBank/DDBJ whole genome shotgun (WGS) entry which is preliminary data.</text>
</comment>
<keyword evidence="2" id="KW-1185">Reference proteome</keyword>
<dbReference type="AlphaFoldDB" id="A0A7W5B8Q8"/>
<evidence type="ECO:0000313" key="2">
    <source>
        <dbReference type="Proteomes" id="UP000541535"/>
    </source>
</evidence>
<proteinExistence type="predicted"/>